<sequence length="631" mass="65861">MTAELVRGQNQALAWTRLEIGVEADRALTLGAVLVGAGDTALGGAETVALPGGPGLPGVGVPGPPATSHRLAVDLDALPADTTRLDLFLTLPVDAGAPARFGAFPAPRALLVGPDGAEAARYEVTGLADETAVVAVELYRRRGAWKIRAVGQGYQGGLPALLADRGIDRESAHRLAATARSLSAAPAPAPPRETPAPAPAVQGSAPVPPQGSARGPAASAGPVDYTHPRRRPTAPGTGHPYTTPARPAPPPPAGAAAEPVAGDATGWSMEERLHNQVWGMFEDLARTVAAYRGAVEFAEDRRERETDAALDDPRARGGQRAADARATASERYGTLVARAQEALDRDLAQLTAESRVVEPALPMALAGWDSPVWHAYRPPERPPLAVRLGELRLPEAPELRVPMLVRLPLERGLWIDAGRLQDGEGESRPAGLRALAAESAALLTLRLLAVHPPGALTPHLLDPAGSGTAAFAGLRDAGLLAPAPAAGAAGVAEVLERLTRRVDLVQMAVRGGAHDALPPGLDTAGQLLVVHDFPHGFDDRAVTRLRYLADEGPAVGVHLLLVADREDAAAYGPLLDPLWRGLLRITPLPDGCLADPWVRHVWTFEPAGVPAGSQVREAVTAATARARHGRR</sequence>
<dbReference type="EMBL" id="UHID01000005">
    <property type="protein sequence ID" value="SUP37679.1"/>
    <property type="molecule type" value="Genomic_DNA"/>
</dbReference>
<feature type="compositionally biased region" description="Low complexity" evidence="2">
    <location>
        <begin position="210"/>
        <end position="222"/>
    </location>
</feature>
<feature type="region of interest" description="Disordered" evidence="2">
    <location>
        <begin position="303"/>
        <end position="326"/>
    </location>
</feature>
<feature type="compositionally biased region" description="Low complexity" evidence="2">
    <location>
        <begin position="316"/>
        <end position="326"/>
    </location>
</feature>
<protein>
    <submittedName>
        <fullName evidence="4">Export associated protein</fullName>
    </submittedName>
</protein>
<dbReference type="PANTHER" id="PTHR32097:SF4">
    <property type="entry name" value="GENERAL STRESS PROTEIN 16U"/>
    <property type="match status" value="1"/>
</dbReference>
<evidence type="ECO:0000259" key="3">
    <source>
        <dbReference type="Pfam" id="PF02342"/>
    </source>
</evidence>
<gene>
    <name evidence="4" type="primary">yceD_7</name>
    <name evidence="4" type="ORF">NCTC7807_02615</name>
</gene>
<evidence type="ECO:0000313" key="5">
    <source>
        <dbReference type="Proteomes" id="UP000254150"/>
    </source>
</evidence>
<dbReference type="CDD" id="cd06974">
    <property type="entry name" value="TerD_like"/>
    <property type="match status" value="1"/>
</dbReference>
<accession>A0A380ND94</accession>
<dbReference type="Gene3D" id="3.40.50.300">
    <property type="entry name" value="P-loop containing nucleotide triphosphate hydrolases"/>
    <property type="match status" value="1"/>
</dbReference>
<dbReference type="Pfam" id="PF02342">
    <property type="entry name" value="TerD"/>
    <property type="match status" value="1"/>
</dbReference>
<evidence type="ECO:0000256" key="1">
    <source>
        <dbReference type="ARBA" id="ARBA00008775"/>
    </source>
</evidence>
<feature type="compositionally biased region" description="Basic and acidic residues" evidence="2">
    <location>
        <begin position="303"/>
        <end position="315"/>
    </location>
</feature>
<reference evidence="4 5" key="1">
    <citation type="submission" date="2018-06" db="EMBL/GenBank/DDBJ databases">
        <authorList>
            <consortium name="Pathogen Informatics"/>
            <person name="Doyle S."/>
        </authorList>
    </citation>
    <scope>NUCLEOTIDE SEQUENCE [LARGE SCALE GENOMIC DNA]</scope>
    <source>
        <strain evidence="4 5">NCTC7807</strain>
    </source>
</reference>
<proteinExistence type="inferred from homology"/>
<feature type="domain" description="TerD" evidence="3">
    <location>
        <begin position="69"/>
        <end position="163"/>
    </location>
</feature>
<name>A0A380ND94_STRGR</name>
<dbReference type="RefSeq" id="WP_115068573.1">
    <property type="nucleotide sequence ID" value="NZ_UHID01000005.1"/>
</dbReference>
<evidence type="ECO:0000256" key="2">
    <source>
        <dbReference type="SAM" id="MobiDB-lite"/>
    </source>
</evidence>
<evidence type="ECO:0000313" key="4">
    <source>
        <dbReference type="EMBL" id="SUP37679.1"/>
    </source>
</evidence>
<dbReference type="Proteomes" id="UP000254150">
    <property type="component" value="Unassembled WGS sequence"/>
</dbReference>
<dbReference type="InterPro" id="IPR051324">
    <property type="entry name" value="Stress/Tellurium_Resist"/>
</dbReference>
<feature type="compositionally biased region" description="Pro residues" evidence="2">
    <location>
        <begin position="187"/>
        <end position="198"/>
    </location>
</feature>
<comment type="similarity">
    <text evidence="1">Belongs to the CAPAB/TerDEXZ family.</text>
</comment>
<organism evidence="4 5">
    <name type="scientific">Streptomyces griseus</name>
    <dbReference type="NCBI Taxonomy" id="1911"/>
    <lineage>
        <taxon>Bacteria</taxon>
        <taxon>Bacillati</taxon>
        <taxon>Actinomycetota</taxon>
        <taxon>Actinomycetes</taxon>
        <taxon>Kitasatosporales</taxon>
        <taxon>Streptomycetaceae</taxon>
        <taxon>Streptomyces</taxon>
    </lineage>
</organism>
<dbReference type="AlphaFoldDB" id="A0A380ND94"/>
<dbReference type="InterPro" id="IPR027417">
    <property type="entry name" value="P-loop_NTPase"/>
</dbReference>
<feature type="region of interest" description="Disordered" evidence="2">
    <location>
        <begin position="178"/>
        <end position="260"/>
    </location>
</feature>
<dbReference type="Gene3D" id="2.60.60.30">
    <property type="entry name" value="sav2460 like domains"/>
    <property type="match status" value="1"/>
</dbReference>
<dbReference type="InterPro" id="IPR003325">
    <property type="entry name" value="TerD"/>
</dbReference>
<dbReference type="PANTHER" id="PTHR32097">
    <property type="entry name" value="CAMP-BINDING PROTEIN 1-RELATED"/>
    <property type="match status" value="1"/>
</dbReference>